<keyword evidence="1" id="KW-1133">Transmembrane helix</keyword>
<evidence type="ECO:0000313" key="2">
    <source>
        <dbReference type="EMBL" id="QDU20749.1"/>
    </source>
</evidence>
<feature type="transmembrane region" description="Helical" evidence="1">
    <location>
        <begin position="77"/>
        <end position="99"/>
    </location>
</feature>
<gene>
    <name evidence="2" type="ORF">ETAA1_27090</name>
</gene>
<feature type="transmembrane region" description="Helical" evidence="1">
    <location>
        <begin position="119"/>
        <end position="140"/>
    </location>
</feature>
<dbReference type="KEGG" id="uli:ETAA1_27090"/>
<dbReference type="OrthoDB" id="276284at2"/>
<accession>A0A517XT95</accession>
<name>A0A517XT95_9BACT</name>
<protein>
    <submittedName>
        <fullName evidence="2">Uncharacterized protein</fullName>
    </submittedName>
</protein>
<feature type="transmembrane region" description="Helical" evidence="1">
    <location>
        <begin position="152"/>
        <end position="172"/>
    </location>
</feature>
<dbReference type="Proteomes" id="UP000319576">
    <property type="component" value="Chromosome"/>
</dbReference>
<organism evidence="2 3">
    <name type="scientific">Urbifossiella limnaea</name>
    <dbReference type="NCBI Taxonomy" id="2528023"/>
    <lineage>
        <taxon>Bacteria</taxon>
        <taxon>Pseudomonadati</taxon>
        <taxon>Planctomycetota</taxon>
        <taxon>Planctomycetia</taxon>
        <taxon>Gemmatales</taxon>
        <taxon>Gemmataceae</taxon>
        <taxon>Urbifossiella</taxon>
    </lineage>
</organism>
<feature type="transmembrane region" description="Helical" evidence="1">
    <location>
        <begin position="20"/>
        <end position="38"/>
    </location>
</feature>
<feature type="transmembrane region" description="Helical" evidence="1">
    <location>
        <begin position="44"/>
        <end position="65"/>
    </location>
</feature>
<keyword evidence="1" id="KW-0472">Membrane</keyword>
<dbReference type="AlphaFoldDB" id="A0A517XT95"/>
<dbReference type="EMBL" id="CP036273">
    <property type="protein sequence ID" value="QDU20749.1"/>
    <property type="molecule type" value="Genomic_DNA"/>
</dbReference>
<evidence type="ECO:0000256" key="1">
    <source>
        <dbReference type="SAM" id="Phobius"/>
    </source>
</evidence>
<evidence type="ECO:0000313" key="3">
    <source>
        <dbReference type="Proteomes" id="UP000319576"/>
    </source>
</evidence>
<proteinExistence type="predicted"/>
<dbReference type="RefSeq" id="WP_145238829.1">
    <property type="nucleotide sequence ID" value="NZ_CP036273.1"/>
</dbReference>
<sequence>MSTASYPAAQHPYGLPMGTVRGFMSLLICSFFWIFLLLPDSSGLPHTAPLGHFFLLTLVFMAFASHQHTNSPEGSEFLPWIIRIVFVFGSIGVVGYTAYAHPDRLATRLTPNASELGQWPVLLGTLSAGFAVGLLSRKLMGRNNNLFMTIRGWTGVIASLLLIAETVFQFAIRPSLSEPPSDAAMKVWEGVIIAFVSAYFGTRV</sequence>
<keyword evidence="3" id="KW-1185">Reference proteome</keyword>
<feature type="transmembrane region" description="Helical" evidence="1">
    <location>
        <begin position="184"/>
        <end position="202"/>
    </location>
</feature>
<keyword evidence="1" id="KW-0812">Transmembrane</keyword>
<reference evidence="2 3" key="1">
    <citation type="submission" date="2019-02" db="EMBL/GenBank/DDBJ databases">
        <title>Deep-cultivation of Planctomycetes and their phenomic and genomic characterization uncovers novel biology.</title>
        <authorList>
            <person name="Wiegand S."/>
            <person name="Jogler M."/>
            <person name="Boedeker C."/>
            <person name="Pinto D."/>
            <person name="Vollmers J."/>
            <person name="Rivas-Marin E."/>
            <person name="Kohn T."/>
            <person name="Peeters S.H."/>
            <person name="Heuer A."/>
            <person name="Rast P."/>
            <person name="Oberbeckmann S."/>
            <person name="Bunk B."/>
            <person name="Jeske O."/>
            <person name="Meyerdierks A."/>
            <person name="Storesund J.E."/>
            <person name="Kallscheuer N."/>
            <person name="Luecker S."/>
            <person name="Lage O.M."/>
            <person name="Pohl T."/>
            <person name="Merkel B.J."/>
            <person name="Hornburger P."/>
            <person name="Mueller R.-W."/>
            <person name="Bruemmer F."/>
            <person name="Labrenz M."/>
            <person name="Spormann A.M."/>
            <person name="Op den Camp H."/>
            <person name="Overmann J."/>
            <person name="Amann R."/>
            <person name="Jetten M.S.M."/>
            <person name="Mascher T."/>
            <person name="Medema M.H."/>
            <person name="Devos D.P."/>
            <person name="Kaster A.-K."/>
            <person name="Ovreas L."/>
            <person name="Rohde M."/>
            <person name="Galperin M.Y."/>
            <person name="Jogler C."/>
        </authorList>
    </citation>
    <scope>NUCLEOTIDE SEQUENCE [LARGE SCALE GENOMIC DNA]</scope>
    <source>
        <strain evidence="2 3">ETA_A1</strain>
    </source>
</reference>